<dbReference type="InterPro" id="IPR058240">
    <property type="entry name" value="rSAM_sf"/>
</dbReference>
<evidence type="ECO:0000256" key="2">
    <source>
        <dbReference type="ARBA" id="ARBA00022691"/>
    </source>
</evidence>
<keyword evidence="9" id="KW-0808">Transferase</keyword>
<dbReference type="PANTHER" id="PTHR43409:SF16">
    <property type="entry name" value="SLR0320 PROTEIN"/>
    <property type="match status" value="1"/>
</dbReference>
<dbReference type="GO" id="GO:0051539">
    <property type="term" value="F:4 iron, 4 sulfur cluster binding"/>
    <property type="evidence" value="ECO:0007669"/>
    <property type="project" value="UniProtKB-KW"/>
</dbReference>
<dbReference type="OrthoDB" id="9801424at2"/>
<keyword evidence="5" id="KW-0411">Iron-sulfur</keyword>
<accession>A0A1J5NJF2</accession>
<dbReference type="Gene3D" id="3.80.30.20">
    <property type="entry name" value="tm_1862 like domain"/>
    <property type="match status" value="1"/>
</dbReference>
<evidence type="ECO:0000256" key="1">
    <source>
        <dbReference type="ARBA" id="ARBA00001966"/>
    </source>
</evidence>
<comment type="cofactor">
    <cofactor evidence="1">
        <name>[4Fe-4S] cluster</name>
        <dbReference type="ChEBI" id="CHEBI:49883"/>
    </cofactor>
</comment>
<evidence type="ECO:0000256" key="4">
    <source>
        <dbReference type="ARBA" id="ARBA00023004"/>
    </source>
</evidence>
<sequence length="666" mass="74718">MRILLTALNAKYIHVNLALRYLRACCRDLPHTFILDEFTINDHPEHIAAAIYRHRPDLVAFSCYIWNIEPTLAVAAILKKVRPELTILCGGPEVSFATAALLAQNPQVDLVITGEGEVPFRALLEQLAGQQRPPAGSRQEPLPACKTRPAAGSPAPGPVPDPAAIPGLAWRRGGEVVVNPPAPPPRDLDAIPFPYQEDLDAAGNDLSQRTVYYETSRGCPFACSFCLSSTTEGLRYFSLERVRDDLERLLAAGAREIKFVDRTFNAHKKRALAIWEFLLSRRPRARFYFEIAGDRLDDEMLAFLDRVPPGLFQFEIGVQTIDAVVNALCNRRQDWTRLAASTRRLRQAGSIRLHLDLIAGLPGETYAGVGKSFDAVAALKPHEIQLGFLKLLKGTSLRARAGEFGYRFLDRPPYEVLASSTITYEEMLRLHSVETLLRHYGNSHLADHAFAYLAATAFGGSYFDLYEALAAWWEARGLLRRGHSQRDLFNHLACFAIHLARGIATRVTAPPLPGYHDSILEISSYGDTTAAGAEQSTTVRLRAGCARNLTPAQLDRFYQLLKFDCLCRDRSRNFPGWMPPSPLTEEERSNYMARITAPWSMEKYMPGLAKESPANLRRHGFIELFPCHPERPEEDNPTMIFFYYGPPGSETRVYYLPLIESEPQFF</sequence>
<dbReference type="PROSITE" id="PS51918">
    <property type="entry name" value="RADICAL_SAM"/>
    <property type="match status" value="1"/>
</dbReference>
<organism evidence="9 10">
    <name type="scientific">Neomoorella thermoacetica</name>
    <name type="common">Clostridium thermoaceticum</name>
    <dbReference type="NCBI Taxonomy" id="1525"/>
    <lineage>
        <taxon>Bacteria</taxon>
        <taxon>Bacillati</taxon>
        <taxon>Bacillota</taxon>
        <taxon>Clostridia</taxon>
        <taxon>Neomoorellales</taxon>
        <taxon>Neomoorellaceae</taxon>
        <taxon>Neomoorella</taxon>
    </lineage>
</organism>
<dbReference type="SUPFAM" id="SSF102114">
    <property type="entry name" value="Radical SAM enzymes"/>
    <property type="match status" value="1"/>
</dbReference>
<dbReference type="Proteomes" id="UP000182811">
    <property type="component" value="Unassembled WGS sequence"/>
</dbReference>
<dbReference type="GO" id="GO:0035597">
    <property type="term" value="F:tRNA-2-methylthio-N(6)-dimethylallyladenosine(37) synthase activity"/>
    <property type="evidence" value="ECO:0007669"/>
    <property type="project" value="UniProtKB-EC"/>
</dbReference>
<evidence type="ECO:0000259" key="7">
    <source>
        <dbReference type="PROSITE" id="PS51332"/>
    </source>
</evidence>
<dbReference type="CDD" id="cd01335">
    <property type="entry name" value="Radical_SAM"/>
    <property type="match status" value="1"/>
</dbReference>
<keyword evidence="4" id="KW-0408">Iron</keyword>
<evidence type="ECO:0000256" key="6">
    <source>
        <dbReference type="SAM" id="MobiDB-lite"/>
    </source>
</evidence>
<name>A0A1J5NJF2_NEOTH</name>
<dbReference type="InterPro" id="IPR007197">
    <property type="entry name" value="rSAM"/>
</dbReference>
<dbReference type="Pfam" id="PF02310">
    <property type="entry name" value="B12-binding"/>
    <property type="match status" value="1"/>
</dbReference>
<evidence type="ECO:0000313" key="10">
    <source>
        <dbReference type="Proteomes" id="UP000182811"/>
    </source>
</evidence>
<dbReference type="SMART" id="SM00729">
    <property type="entry name" value="Elp3"/>
    <property type="match status" value="1"/>
</dbReference>
<protein>
    <submittedName>
        <fullName evidence="9">tRNA-2-methylthio-N(6)-dimethylallyladenosine synthase</fullName>
        <ecNumber evidence="9">2.8.4.3</ecNumber>
    </submittedName>
</protein>
<proteinExistence type="predicted"/>
<dbReference type="Gene3D" id="3.40.50.280">
    <property type="entry name" value="Cobalamin-binding domain"/>
    <property type="match status" value="1"/>
</dbReference>
<dbReference type="SFLD" id="SFLDG01082">
    <property type="entry name" value="B12-binding_domain_containing"/>
    <property type="match status" value="1"/>
</dbReference>
<dbReference type="GO" id="GO:0046872">
    <property type="term" value="F:metal ion binding"/>
    <property type="evidence" value="ECO:0007669"/>
    <property type="project" value="UniProtKB-KW"/>
</dbReference>
<gene>
    <name evidence="9" type="primary">miaB_2</name>
    <name evidence="9" type="ORF">MOTE_16860</name>
</gene>
<evidence type="ECO:0000256" key="3">
    <source>
        <dbReference type="ARBA" id="ARBA00022723"/>
    </source>
</evidence>
<dbReference type="EMBL" id="MDDC01000012">
    <property type="protein sequence ID" value="OIQ58694.1"/>
    <property type="molecule type" value="Genomic_DNA"/>
</dbReference>
<dbReference type="GO" id="GO:0005829">
    <property type="term" value="C:cytosol"/>
    <property type="evidence" value="ECO:0007669"/>
    <property type="project" value="TreeGrafter"/>
</dbReference>
<evidence type="ECO:0000256" key="5">
    <source>
        <dbReference type="ARBA" id="ARBA00023014"/>
    </source>
</evidence>
<feature type="region of interest" description="Disordered" evidence="6">
    <location>
        <begin position="129"/>
        <end position="159"/>
    </location>
</feature>
<feature type="domain" description="B12-binding" evidence="7">
    <location>
        <begin position="1"/>
        <end position="134"/>
    </location>
</feature>
<dbReference type="InterPro" id="IPR006638">
    <property type="entry name" value="Elp3/MiaA/NifB-like_rSAM"/>
</dbReference>
<dbReference type="EC" id="2.8.4.3" evidence="9"/>
<keyword evidence="3" id="KW-0479">Metal-binding</keyword>
<comment type="caution">
    <text evidence="9">The sequence shown here is derived from an EMBL/GenBank/DDBJ whole genome shotgun (WGS) entry which is preliminary data.</text>
</comment>
<dbReference type="InterPro" id="IPR036724">
    <property type="entry name" value="Cobalamin-bd_sf"/>
</dbReference>
<dbReference type="Pfam" id="PF13311">
    <property type="entry name" value="DUF4080"/>
    <property type="match status" value="1"/>
</dbReference>
<dbReference type="SUPFAM" id="SSF52242">
    <property type="entry name" value="Cobalamin (vitamin B12)-binding domain"/>
    <property type="match status" value="1"/>
</dbReference>
<dbReference type="InterPro" id="IPR051198">
    <property type="entry name" value="BchE-like"/>
</dbReference>
<dbReference type="InterPro" id="IPR034466">
    <property type="entry name" value="Methyltransferase_Class_B"/>
</dbReference>
<dbReference type="PANTHER" id="PTHR43409">
    <property type="entry name" value="ANAEROBIC MAGNESIUM-PROTOPORPHYRIN IX MONOMETHYL ESTER CYCLASE-RELATED"/>
    <property type="match status" value="1"/>
</dbReference>
<dbReference type="CDD" id="cd02068">
    <property type="entry name" value="radical_SAM_B12_BD"/>
    <property type="match status" value="1"/>
</dbReference>
<reference evidence="9 10" key="1">
    <citation type="submission" date="2016-08" db="EMBL/GenBank/DDBJ databases">
        <title>Genome-based comparison of Moorella thermoacetic strains.</title>
        <authorList>
            <person name="Poehlein A."/>
            <person name="Bengelsdorf F.R."/>
            <person name="Esser C."/>
            <person name="Duerre P."/>
            <person name="Daniel R."/>
        </authorList>
    </citation>
    <scope>NUCLEOTIDE SEQUENCE [LARGE SCALE GENOMIC DNA]</scope>
    <source>
        <strain evidence="9 10">DSM 21394</strain>
    </source>
</reference>
<feature type="domain" description="Radical SAM core" evidence="8">
    <location>
        <begin position="205"/>
        <end position="434"/>
    </location>
</feature>
<dbReference type="PROSITE" id="PS51332">
    <property type="entry name" value="B12_BINDING"/>
    <property type="match status" value="1"/>
</dbReference>
<dbReference type="SFLD" id="SFLDS00029">
    <property type="entry name" value="Radical_SAM"/>
    <property type="match status" value="1"/>
</dbReference>
<dbReference type="InterPro" id="IPR025288">
    <property type="entry name" value="DUF4080"/>
</dbReference>
<dbReference type="SFLD" id="SFLDG01123">
    <property type="entry name" value="methyltransferase_(Class_B)"/>
    <property type="match status" value="1"/>
</dbReference>
<dbReference type="AlphaFoldDB" id="A0A1J5NJF2"/>
<dbReference type="Pfam" id="PF04055">
    <property type="entry name" value="Radical_SAM"/>
    <property type="match status" value="1"/>
</dbReference>
<dbReference type="InterPro" id="IPR023404">
    <property type="entry name" value="rSAM_horseshoe"/>
</dbReference>
<evidence type="ECO:0000259" key="8">
    <source>
        <dbReference type="PROSITE" id="PS51918"/>
    </source>
</evidence>
<keyword evidence="2" id="KW-0949">S-adenosyl-L-methionine</keyword>
<dbReference type="GO" id="GO:0031419">
    <property type="term" value="F:cobalamin binding"/>
    <property type="evidence" value="ECO:0007669"/>
    <property type="project" value="InterPro"/>
</dbReference>
<dbReference type="InterPro" id="IPR006158">
    <property type="entry name" value="Cobalamin-bd"/>
</dbReference>
<evidence type="ECO:0000313" key="9">
    <source>
        <dbReference type="EMBL" id="OIQ58694.1"/>
    </source>
</evidence>